<feature type="domain" description="ABC transporter" evidence="13">
    <location>
        <begin position="43"/>
        <end position="278"/>
    </location>
</feature>
<dbReference type="Gene3D" id="3.40.50.300">
    <property type="entry name" value="P-loop containing nucleotide triphosphate hydrolases"/>
    <property type="match status" value="2"/>
</dbReference>
<evidence type="ECO:0000256" key="2">
    <source>
        <dbReference type="ARBA" id="ARBA00004533"/>
    </source>
</evidence>
<evidence type="ECO:0000256" key="6">
    <source>
        <dbReference type="ARBA" id="ARBA00022597"/>
    </source>
</evidence>
<evidence type="ECO:0000256" key="8">
    <source>
        <dbReference type="ARBA" id="ARBA00022741"/>
    </source>
</evidence>
<feature type="compositionally biased region" description="Low complexity" evidence="12">
    <location>
        <begin position="1"/>
        <end position="24"/>
    </location>
</feature>
<evidence type="ECO:0000256" key="10">
    <source>
        <dbReference type="ARBA" id="ARBA00022967"/>
    </source>
</evidence>
<feature type="domain" description="ABC transporter" evidence="13">
    <location>
        <begin position="278"/>
        <end position="532"/>
    </location>
</feature>
<dbReference type="SMART" id="SM00382">
    <property type="entry name" value="AAA"/>
    <property type="match status" value="2"/>
</dbReference>
<dbReference type="InterPro" id="IPR050107">
    <property type="entry name" value="ABC_carbohydrate_import_ATPase"/>
</dbReference>
<evidence type="ECO:0000256" key="12">
    <source>
        <dbReference type="SAM" id="MobiDB-lite"/>
    </source>
</evidence>
<evidence type="ECO:0000256" key="5">
    <source>
        <dbReference type="ARBA" id="ARBA00022519"/>
    </source>
</evidence>
<dbReference type="SUPFAM" id="SSF52540">
    <property type="entry name" value="P-loop containing nucleoside triphosphate hydrolases"/>
    <property type="match status" value="2"/>
</dbReference>
<dbReference type="PROSITE" id="PS00211">
    <property type="entry name" value="ABC_TRANSPORTER_1"/>
    <property type="match status" value="1"/>
</dbReference>
<evidence type="ECO:0000313" key="14">
    <source>
        <dbReference type="EMBL" id="MCG5076837.1"/>
    </source>
</evidence>
<dbReference type="PANTHER" id="PTHR43790">
    <property type="entry name" value="CARBOHYDRATE TRANSPORT ATP-BINDING PROTEIN MG119-RELATED"/>
    <property type="match status" value="1"/>
</dbReference>
<dbReference type="InterPro" id="IPR017871">
    <property type="entry name" value="ABC_transporter-like_CS"/>
</dbReference>
<dbReference type="AlphaFoldDB" id="A0A9X1UJK2"/>
<evidence type="ECO:0000256" key="11">
    <source>
        <dbReference type="ARBA" id="ARBA00023136"/>
    </source>
</evidence>
<dbReference type="Pfam" id="PF00005">
    <property type="entry name" value="ABC_tran"/>
    <property type="match status" value="2"/>
</dbReference>
<dbReference type="NCBIfam" id="NF008442">
    <property type="entry name" value="PRK11288.1"/>
    <property type="match status" value="1"/>
</dbReference>
<keyword evidence="15" id="KW-1185">Reference proteome</keyword>
<comment type="subcellular location">
    <subcellularLocation>
        <location evidence="2">Cell inner membrane</location>
    </subcellularLocation>
    <subcellularLocation>
        <location evidence="1">Cell membrane</location>
        <topology evidence="1">Peripheral membrane protein</topology>
    </subcellularLocation>
</comment>
<protein>
    <submittedName>
        <fullName evidence="14">L-arabinose ABC transporter ATP-binding protein AraG</fullName>
    </submittedName>
</protein>
<evidence type="ECO:0000256" key="9">
    <source>
        <dbReference type="ARBA" id="ARBA00022840"/>
    </source>
</evidence>
<evidence type="ECO:0000256" key="1">
    <source>
        <dbReference type="ARBA" id="ARBA00004202"/>
    </source>
</evidence>
<sequence>MTQASAQSAANVAAQQAQQGRQGRPALKALEARQAESGQRAYLELDGITVSFPGVRALDRVSLAVRAGEVHGLMGENGAGKSTLLKVLSGVNQPQEGTLKLDGVEQRFTTTRAALDAGIAIIYQELHLVPELTVADNLMLGQLPNRLGVLDERTLVQRAMDELKRLGERIDPRTPVKHLSIGQRQMIEIGKALMRDARVIAFDEPTSSLSARETENLFRIINALRADGRAIIYVTHRMDEVDALCDRVTVFRDGKRIETFESVADLDRNRLIAAMVGRSISDVYGYRARAAGDVLLEAKGLMGPGLAEPVSFTARRGEIVGFFGLVGAGRSELMKLIYGATRASAGHVELNGKRVNFASPRDAVRAGIALCPEDRKQEGIVAIASVADNLNISARRHFSPARFLLDAKRERALAQDYIQKLAIKTRNGDTAIGTLSGGNQQKVILSRWLAERIEVFLMDEPTRGIDVGARAEIYNLLYELAEAGRTVIMVSSDLAEVIGVADRIVVMREGRIAGSVPKAGATPDELIKMALPR</sequence>
<dbReference type="GO" id="GO:0016887">
    <property type="term" value="F:ATP hydrolysis activity"/>
    <property type="evidence" value="ECO:0007669"/>
    <property type="project" value="InterPro"/>
</dbReference>
<dbReference type="PANTHER" id="PTHR43790:SF6">
    <property type="entry name" value="ARABINOSE IMPORT ATP-BINDING PROTEIN ARAG"/>
    <property type="match status" value="1"/>
</dbReference>
<evidence type="ECO:0000313" key="15">
    <source>
        <dbReference type="Proteomes" id="UP001139308"/>
    </source>
</evidence>
<dbReference type="CDD" id="cd03216">
    <property type="entry name" value="ABC_Carb_Monos_I"/>
    <property type="match status" value="1"/>
</dbReference>
<keyword evidence="10" id="KW-1278">Translocase</keyword>
<reference evidence="14" key="1">
    <citation type="submission" date="2022-01" db="EMBL/GenBank/DDBJ databases">
        <title>Genome sequence and assembly of Parabukholderia sp. RG36.</title>
        <authorList>
            <person name="Chhetri G."/>
        </authorList>
    </citation>
    <scope>NUCLEOTIDE SEQUENCE</scope>
    <source>
        <strain evidence="14">RG36</strain>
    </source>
</reference>
<dbReference type="FunFam" id="3.40.50.300:FF:000127">
    <property type="entry name" value="Ribose import ATP-binding protein RbsA"/>
    <property type="match status" value="1"/>
</dbReference>
<keyword evidence="7" id="KW-0677">Repeat</keyword>
<keyword evidence="5" id="KW-0997">Cell inner membrane</keyword>
<evidence type="ECO:0000256" key="3">
    <source>
        <dbReference type="ARBA" id="ARBA00022448"/>
    </source>
</evidence>
<evidence type="ECO:0000256" key="7">
    <source>
        <dbReference type="ARBA" id="ARBA00022737"/>
    </source>
</evidence>
<dbReference type="FunFam" id="3.40.50.300:FF:000126">
    <property type="entry name" value="Galactose/methyl galactoside import ATP-binding protein MglA"/>
    <property type="match status" value="1"/>
</dbReference>
<keyword evidence="9 14" id="KW-0067">ATP-binding</keyword>
<evidence type="ECO:0000256" key="4">
    <source>
        <dbReference type="ARBA" id="ARBA00022475"/>
    </source>
</evidence>
<accession>A0A9X1UJK2</accession>
<dbReference type="PROSITE" id="PS50893">
    <property type="entry name" value="ABC_TRANSPORTER_2"/>
    <property type="match status" value="2"/>
</dbReference>
<dbReference type="GO" id="GO:0005886">
    <property type="term" value="C:plasma membrane"/>
    <property type="evidence" value="ECO:0007669"/>
    <property type="project" value="UniProtKB-SubCell"/>
</dbReference>
<keyword evidence="6" id="KW-0762">Sugar transport</keyword>
<name>A0A9X1UJK2_9BURK</name>
<dbReference type="EMBL" id="JAKLJA010000028">
    <property type="protein sequence ID" value="MCG5076837.1"/>
    <property type="molecule type" value="Genomic_DNA"/>
</dbReference>
<evidence type="ECO:0000259" key="13">
    <source>
        <dbReference type="PROSITE" id="PS50893"/>
    </source>
</evidence>
<keyword evidence="4" id="KW-1003">Cell membrane</keyword>
<proteinExistence type="predicted"/>
<organism evidence="14 15">
    <name type="scientific">Paraburkholderia tagetis</name>
    <dbReference type="NCBI Taxonomy" id="2913261"/>
    <lineage>
        <taxon>Bacteria</taxon>
        <taxon>Pseudomonadati</taxon>
        <taxon>Pseudomonadota</taxon>
        <taxon>Betaproteobacteria</taxon>
        <taxon>Burkholderiales</taxon>
        <taxon>Burkholderiaceae</taxon>
        <taxon>Paraburkholderia</taxon>
    </lineage>
</organism>
<dbReference type="Proteomes" id="UP001139308">
    <property type="component" value="Unassembled WGS sequence"/>
</dbReference>
<dbReference type="GO" id="GO:0005524">
    <property type="term" value="F:ATP binding"/>
    <property type="evidence" value="ECO:0007669"/>
    <property type="project" value="UniProtKB-KW"/>
</dbReference>
<gene>
    <name evidence="14" type="primary">araG</name>
    <name evidence="14" type="ORF">L5014_26390</name>
</gene>
<keyword evidence="11" id="KW-0472">Membrane</keyword>
<dbReference type="GO" id="GO:0015749">
    <property type="term" value="P:monosaccharide transmembrane transport"/>
    <property type="evidence" value="ECO:0007669"/>
    <property type="project" value="UniProtKB-ARBA"/>
</dbReference>
<dbReference type="CDD" id="cd03215">
    <property type="entry name" value="ABC_Carb_Monos_II"/>
    <property type="match status" value="1"/>
</dbReference>
<dbReference type="InterPro" id="IPR003593">
    <property type="entry name" value="AAA+_ATPase"/>
</dbReference>
<keyword evidence="3" id="KW-0813">Transport</keyword>
<keyword evidence="8" id="KW-0547">Nucleotide-binding</keyword>
<dbReference type="InterPro" id="IPR027417">
    <property type="entry name" value="P-loop_NTPase"/>
</dbReference>
<comment type="caution">
    <text evidence="14">The sequence shown here is derived from an EMBL/GenBank/DDBJ whole genome shotgun (WGS) entry which is preliminary data.</text>
</comment>
<feature type="region of interest" description="Disordered" evidence="12">
    <location>
        <begin position="1"/>
        <end position="25"/>
    </location>
</feature>
<dbReference type="InterPro" id="IPR003439">
    <property type="entry name" value="ABC_transporter-like_ATP-bd"/>
</dbReference>